<dbReference type="InterPro" id="IPR014724">
    <property type="entry name" value="RNA_pol_RPB2_OB-fold"/>
</dbReference>
<dbReference type="Pfam" id="PF04565">
    <property type="entry name" value="RNA_pol_Rpb2_3"/>
    <property type="match status" value="1"/>
</dbReference>
<gene>
    <name evidence="6" type="primary">rpoB</name>
    <name evidence="16" type="ORF">DS743_05510</name>
</gene>
<evidence type="ECO:0000259" key="11">
    <source>
        <dbReference type="Pfam" id="PF04560"/>
    </source>
</evidence>
<dbReference type="Pfam" id="PF10385">
    <property type="entry name" value="RNA_pol_Rpb2_45"/>
    <property type="match status" value="1"/>
</dbReference>
<evidence type="ECO:0000259" key="13">
    <source>
        <dbReference type="Pfam" id="PF04563"/>
    </source>
</evidence>
<dbReference type="Gene3D" id="2.30.150.10">
    <property type="entry name" value="DNA-directed RNA polymerase, beta subunit, external 1 domain"/>
    <property type="match status" value="1"/>
</dbReference>
<evidence type="ECO:0000313" key="16">
    <source>
        <dbReference type="EMBL" id="MCR5971273.1"/>
    </source>
</evidence>
<dbReference type="EMBL" id="QOCY01000044">
    <property type="protein sequence ID" value="MCR5971273.1"/>
    <property type="molecule type" value="Genomic_DNA"/>
</dbReference>
<dbReference type="InterPro" id="IPR010243">
    <property type="entry name" value="RNA_pol_bsu_bac"/>
</dbReference>
<feature type="domain" description="RNA polymerase beta subunit protrusion" evidence="13">
    <location>
        <begin position="30"/>
        <end position="460"/>
    </location>
</feature>
<keyword evidence="2 6" id="KW-0808">Transferase</keyword>
<dbReference type="InterPro" id="IPR007120">
    <property type="entry name" value="DNA-dir_RNAP_su2_dom"/>
</dbReference>
<dbReference type="Gene3D" id="3.90.1800.10">
    <property type="entry name" value="RNA polymerase alpha subunit dimerisation domain"/>
    <property type="match status" value="1"/>
</dbReference>
<dbReference type="Gene3D" id="2.40.50.100">
    <property type="match status" value="1"/>
</dbReference>
<dbReference type="CDD" id="cd00653">
    <property type="entry name" value="RNA_pol_B_RPB2"/>
    <property type="match status" value="1"/>
</dbReference>
<dbReference type="Pfam" id="PF00562">
    <property type="entry name" value="RNA_pol_Rpb2_6"/>
    <property type="match status" value="1"/>
</dbReference>
<evidence type="ECO:0000259" key="10">
    <source>
        <dbReference type="Pfam" id="PF00562"/>
    </source>
</evidence>
<keyword evidence="17" id="KW-1185">Reference proteome</keyword>
<dbReference type="Gene3D" id="3.90.1100.10">
    <property type="match status" value="1"/>
</dbReference>
<dbReference type="Proteomes" id="UP001524940">
    <property type="component" value="Unassembled WGS sequence"/>
</dbReference>
<evidence type="ECO:0000256" key="7">
    <source>
        <dbReference type="RuleBase" id="RU000434"/>
    </source>
</evidence>
<dbReference type="InterPro" id="IPR007641">
    <property type="entry name" value="RNA_pol_Rpb2_7"/>
</dbReference>
<proteinExistence type="inferred from homology"/>
<evidence type="ECO:0000256" key="3">
    <source>
        <dbReference type="ARBA" id="ARBA00022695"/>
    </source>
</evidence>
<dbReference type="Gene3D" id="2.40.50.150">
    <property type="match status" value="1"/>
</dbReference>
<keyword evidence="4 6" id="KW-0804">Transcription</keyword>
<evidence type="ECO:0000256" key="6">
    <source>
        <dbReference type="HAMAP-Rule" id="MF_01321"/>
    </source>
</evidence>
<dbReference type="Gene3D" id="2.40.270.10">
    <property type="entry name" value="DNA-directed RNA polymerase, subunit 2, domain 6"/>
    <property type="match status" value="1"/>
</dbReference>
<dbReference type="Pfam" id="PF04563">
    <property type="entry name" value="RNA_pol_Rpb2_1"/>
    <property type="match status" value="1"/>
</dbReference>
<protein>
    <recommendedName>
        <fullName evidence="6 8">DNA-directed RNA polymerase subunit beta</fullName>
        <shortName evidence="6">RNAP subunit beta</shortName>
        <ecNumber evidence="6 8">2.7.7.6</ecNumber>
    </recommendedName>
    <alternativeName>
        <fullName evidence="6">RNA polymerase subunit beta</fullName>
    </alternativeName>
    <alternativeName>
        <fullName evidence="6">Transcriptase subunit beta</fullName>
    </alternativeName>
</protein>
<evidence type="ECO:0000256" key="5">
    <source>
        <dbReference type="ARBA" id="ARBA00048552"/>
    </source>
</evidence>
<dbReference type="Pfam" id="PF04560">
    <property type="entry name" value="RNA_pol_Rpb2_7"/>
    <property type="match status" value="1"/>
</dbReference>
<feature type="domain" description="RNA polymerase Rpb2" evidence="11">
    <location>
        <begin position="1069"/>
        <end position="1143"/>
    </location>
</feature>
<evidence type="ECO:0000259" key="12">
    <source>
        <dbReference type="Pfam" id="PF04561"/>
    </source>
</evidence>
<evidence type="ECO:0000259" key="14">
    <source>
        <dbReference type="Pfam" id="PF04565"/>
    </source>
</evidence>
<dbReference type="NCBIfam" id="TIGR02013">
    <property type="entry name" value="rpoB"/>
    <property type="match status" value="1"/>
</dbReference>
<dbReference type="InterPro" id="IPR015712">
    <property type="entry name" value="DNA-dir_RNA_pol_su2"/>
</dbReference>
<accession>A0ABT1Y0P3</accession>
<evidence type="ECO:0000256" key="9">
    <source>
        <dbReference type="SAM" id="MobiDB-lite"/>
    </source>
</evidence>
<keyword evidence="3 6" id="KW-0548">Nucleotidyltransferase</keyword>
<feature type="domain" description="DNA-directed RNA polymerase subunit 2 hybrid-binding" evidence="10">
    <location>
        <begin position="682"/>
        <end position="1067"/>
    </location>
</feature>
<comment type="subunit">
    <text evidence="6 8">The RNAP catalytic core consists of 2 alpha, 1 beta, 1 beta' and 1 omega subunit. When a sigma factor is associated with the core the holoenzyme is formed, which can initiate transcription.</text>
</comment>
<feature type="domain" description="RNA polymerase Rpb2" evidence="12">
    <location>
        <begin position="378"/>
        <end position="416"/>
    </location>
</feature>
<reference evidence="16 17" key="1">
    <citation type="submission" date="2018-07" db="EMBL/GenBank/DDBJ databases">
        <title>Genome sequencing and assembly of Lactobacillus leichmannii.</title>
        <authorList>
            <person name="Rong J.-C."/>
            <person name="Li M.-Y."/>
            <person name="Zhang Q.-F."/>
            <person name="Chi N.-Y."/>
        </authorList>
    </citation>
    <scope>NUCLEOTIDE SEQUENCE [LARGE SCALE GENOMIC DNA]</scope>
    <source>
        <strain evidence="16 17">JCM 1148</strain>
    </source>
</reference>
<evidence type="ECO:0000256" key="8">
    <source>
        <dbReference type="RuleBase" id="RU363031"/>
    </source>
</evidence>
<dbReference type="Pfam" id="PF04561">
    <property type="entry name" value="RNA_pol_Rpb2_2"/>
    <property type="match status" value="2"/>
</dbReference>
<feature type="domain" description="RNA polymerase Rpb2" evidence="12">
    <location>
        <begin position="141"/>
        <end position="289"/>
    </location>
</feature>
<dbReference type="InterPro" id="IPR007121">
    <property type="entry name" value="RNA_pol_bsu_CS"/>
</dbReference>
<dbReference type="PROSITE" id="PS01166">
    <property type="entry name" value="RNA_POL_BETA"/>
    <property type="match status" value="1"/>
</dbReference>
<dbReference type="InterPro" id="IPR007642">
    <property type="entry name" value="RNA_pol_Rpb2_2"/>
</dbReference>
<sequence length="1217" mass="135557">MLNGHVVNYGQHRTRRSFSRIKEILPLPNLTDVQTESYKWFLDEGVKEVFDDILPISDASGRLTLEYVDYKLQEPKYTVDESRKHDATYSAPMHVTLKLTNHETGEIKTQDVFFGDLPLMTKSGSFIVNGAERVIVSQLVRSPGVYYSGEFDKNGRQIFGTTVIPNRGAWLEFETDAKNISYVRVDRTRKLPLSVLVRALGFGSDSEIKEIFGDSDTLDLTLDKDVHKNPADSRVAEALKDIYDRLRPGEPKTTDSSRSLLVSRFFDPRRYDLAAVGRYKVNKKLSLKNRLLGYTLAETLADPDTGEVLAAKGTVVNNEVMDVLKDYLDRDDFKTVTYTPSDEGVIPEPVTVQEIKVFSREIPDREIKLISNGHIAEDVKCITPADIIASVNYFLELQEGVGNIDDIDHLGNRRIRRVGELLQNQMRIGLARMERVVRERMSIQDAATVTPQQLINIRPIVGSIKEFFGSSQLSQFMDQNNPLGELTHKRRMSALGPGGLSRDRAGYEVRDVHYTHYGRLCPIETPEGPNIGLINSMATYAIINKYGFLETPYRRVSWATHKVTDKIDYLTADEEDNYIIAGANTPLNEDGSFVDDVILCRHREDNVEVSPDRIDYIDVIPKQVVSVTSACIPFLENDDSNRALMGANHQRQAVPLINPHGPLVATGMEYRAAHDSGDALLAEADGEVEYVDANEIRVRREDQTLDTYTLEKYRRSNATKNYNQTPNVKRGDKVVDGQVIANGPSMADGELALGQNPVIAFTTWNMYNFEDAIMLSERLVKEDVYTSIHIEDYDSEARDTKLGPEEITREIPNVGEDALKDLDENGIIRIGAEVHDGDILVGKVTPKGITELSAEERLLHAIFGEKAREVRDTSLRVPHGGGGVVQDVQVFTREAGDELAPGVNTLVRVYIVQKRKIQVGDKMSGRHGNKGTVALIAPVEDMPYLPDGTPVDICLNPMGVPSRMNIGQLLEIHLGRAARALGIHVATPVFDGASEDDVWDFVREAGVDSDGKTVLYDGRTGEPFHNRVSVGVMYYLKLTHMVDDKIHARSIGPYSLVTQQPLGGKAQFGGQRFGEMEVWALEAYGAAYTLQEILTYKSDDVVGRVKAYEAIVKGERITKPGVPESFRVLVKELQSLGLDLRVLDSDENEVELRDMDEDSNEHVNIDALSRLAEAQEKKKLAEEEAEIAAEGSAEEDAAEADADANEAETADDDKASK</sequence>
<name>A0ABT1Y0P3_LACLE</name>
<keyword evidence="1 6" id="KW-0240">DNA-directed RNA polymerase</keyword>
<evidence type="ECO:0000256" key="4">
    <source>
        <dbReference type="ARBA" id="ARBA00023163"/>
    </source>
</evidence>
<evidence type="ECO:0000256" key="2">
    <source>
        <dbReference type="ARBA" id="ARBA00022679"/>
    </source>
</evidence>
<dbReference type="Gene3D" id="3.90.1110.10">
    <property type="entry name" value="RNA polymerase Rpb2, domain 2"/>
    <property type="match status" value="1"/>
</dbReference>
<dbReference type="InterPro" id="IPR007645">
    <property type="entry name" value="RNA_pol_Rpb2_3"/>
</dbReference>
<dbReference type="InterPro" id="IPR037033">
    <property type="entry name" value="DNA-dir_RNAP_su2_hyb_sf"/>
</dbReference>
<evidence type="ECO:0000259" key="15">
    <source>
        <dbReference type="Pfam" id="PF10385"/>
    </source>
</evidence>
<dbReference type="InterPro" id="IPR042107">
    <property type="entry name" value="DNA-dir_RNA_pol_bsu_ext_1_sf"/>
</dbReference>
<comment type="similarity">
    <text evidence="6 7">Belongs to the RNA polymerase beta chain family.</text>
</comment>
<dbReference type="EC" id="2.7.7.6" evidence="6 8"/>
<organism evidence="16 17">
    <name type="scientific">Lactobacillus leichmannii</name>
    <dbReference type="NCBI Taxonomy" id="28039"/>
    <lineage>
        <taxon>Bacteria</taxon>
        <taxon>Bacillati</taxon>
        <taxon>Bacillota</taxon>
        <taxon>Bacilli</taxon>
        <taxon>Lactobacillales</taxon>
        <taxon>Lactobacillaceae</taxon>
        <taxon>Lactobacillus</taxon>
    </lineage>
</organism>
<dbReference type="PANTHER" id="PTHR20856">
    <property type="entry name" value="DNA-DIRECTED RNA POLYMERASE I SUBUNIT 2"/>
    <property type="match status" value="1"/>
</dbReference>
<dbReference type="InterPro" id="IPR019462">
    <property type="entry name" value="DNA-dir_RNA_pol_bsu_external_1"/>
</dbReference>
<feature type="compositionally biased region" description="Acidic residues" evidence="9">
    <location>
        <begin position="1183"/>
        <end position="1211"/>
    </location>
</feature>
<dbReference type="InterPro" id="IPR007644">
    <property type="entry name" value="RNA_pol_bsu_protrusion"/>
</dbReference>
<dbReference type="RefSeq" id="WP_041812092.1">
    <property type="nucleotide sequence ID" value="NZ_QOCY01000044.1"/>
</dbReference>
<feature type="domain" description="DNA-directed RNA polymerase beta subunit external 1" evidence="15">
    <location>
        <begin position="553"/>
        <end position="619"/>
    </location>
</feature>
<comment type="function">
    <text evidence="6 8">DNA-dependent RNA polymerase catalyzes the transcription of DNA into RNA using the four ribonucleoside triphosphates as substrates.</text>
</comment>
<feature type="domain" description="RNA polymerase Rpb2" evidence="14">
    <location>
        <begin position="475"/>
        <end position="542"/>
    </location>
</feature>
<evidence type="ECO:0000313" key="17">
    <source>
        <dbReference type="Proteomes" id="UP001524940"/>
    </source>
</evidence>
<comment type="catalytic activity">
    <reaction evidence="5 6 8">
        <text>RNA(n) + a ribonucleoside 5'-triphosphate = RNA(n+1) + diphosphate</text>
        <dbReference type="Rhea" id="RHEA:21248"/>
        <dbReference type="Rhea" id="RHEA-COMP:14527"/>
        <dbReference type="Rhea" id="RHEA-COMP:17342"/>
        <dbReference type="ChEBI" id="CHEBI:33019"/>
        <dbReference type="ChEBI" id="CHEBI:61557"/>
        <dbReference type="ChEBI" id="CHEBI:140395"/>
        <dbReference type="EC" id="2.7.7.6"/>
    </reaction>
</comment>
<dbReference type="InterPro" id="IPR037034">
    <property type="entry name" value="RNA_pol_Rpb2_2_sf"/>
</dbReference>
<dbReference type="SUPFAM" id="SSF64484">
    <property type="entry name" value="beta and beta-prime subunits of DNA dependent RNA-polymerase"/>
    <property type="match status" value="1"/>
</dbReference>
<dbReference type="NCBIfam" id="NF001616">
    <property type="entry name" value="PRK00405.1"/>
    <property type="match status" value="1"/>
</dbReference>
<feature type="region of interest" description="Disordered" evidence="9">
    <location>
        <begin position="1176"/>
        <end position="1217"/>
    </location>
</feature>
<evidence type="ECO:0000256" key="1">
    <source>
        <dbReference type="ARBA" id="ARBA00022478"/>
    </source>
</evidence>
<dbReference type="HAMAP" id="MF_01321">
    <property type="entry name" value="RNApol_bact_RpoB"/>
    <property type="match status" value="1"/>
</dbReference>
<dbReference type="GO" id="GO:0000428">
    <property type="term" value="C:DNA-directed RNA polymerase complex"/>
    <property type="evidence" value="ECO:0007669"/>
    <property type="project" value="UniProtKB-KW"/>
</dbReference>
<comment type="caution">
    <text evidence="16">The sequence shown here is derived from an EMBL/GenBank/DDBJ whole genome shotgun (WGS) entry which is preliminary data.</text>
</comment>